<dbReference type="GO" id="GO:0016121">
    <property type="term" value="P:carotene catabolic process"/>
    <property type="evidence" value="ECO:0007669"/>
    <property type="project" value="UniProtKB-UniRule"/>
</dbReference>
<dbReference type="GO" id="GO:0010436">
    <property type="term" value="F:carotenoid dioxygenase activity"/>
    <property type="evidence" value="ECO:0007669"/>
    <property type="project" value="UniProtKB-UniRule"/>
</dbReference>
<comment type="similarity">
    <text evidence="1">Belongs to the Brp/Blh beta-carotene diooxygenase family.</text>
</comment>
<comment type="function">
    <text evidence="1">Catalyzes the cleavage of beta-carotene at its central double bond (15,15') to yield two molecules of all-trans-retinal.</text>
</comment>
<feature type="transmembrane region" description="Helical" evidence="1">
    <location>
        <begin position="257"/>
        <end position="279"/>
    </location>
</feature>
<keyword evidence="1" id="KW-0223">Dioxygenase</keyword>
<feature type="transmembrane region" description="Helical" evidence="1">
    <location>
        <begin position="291"/>
        <end position="310"/>
    </location>
</feature>
<accession>A0A4Q2UP35</accession>
<name>A0A4Q2UP35_9BACT</name>
<dbReference type="InterPro" id="IPR022270">
    <property type="entry name" value="Blh_diox"/>
</dbReference>
<comment type="caution">
    <text evidence="2">The sequence shown here is derived from an EMBL/GenBank/DDBJ whole genome shotgun (WGS) entry which is preliminary data.</text>
</comment>
<dbReference type="HAMAP" id="MF_02093">
    <property type="entry name" value="Beta_carotene_diox"/>
    <property type="match status" value="1"/>
</dbReference>
<evidence type="ECO:0000313" key="3">
    <source>
        <dbReference type="Proteomes" id="UP000290407"/>
    </source>
</evidence>
<keyword evidence="1" id="KW-1003">Cell membrane</keyword>
<dbReference type="AlphaFoldDB" id="A0A4Q2UP35"/>
<dbReference type="RefSeq" id="WP_129601629.1">
    <property type="nucleotide sequence ID" value="NZ_SBLB01000003.1"/>
</dbReference>
<keyword evidence="1" id="KW-1133">Transmembrane helix</keyword>
<dbReference type="GO" id="GO:0005506">
    <property type="term" value="F:iron ion binding"/>
    <property type="evidence" value="ECO:0007669"/>
    <property type="project" value="UniProtKB-UniRule"/>
</dbReference>
<keyword evidence="1" id="KW-0560">Oxidoreductase</keyword>
<organism evidence="2 3">
    <name type="scientific">Spirosoma sordidisoli</name>
    <dbReference type="NCBI Taxonomy" id="2502893"/>
    <lineage>
        <taxon>Bacteria</taxon>
        <taxon>Pseudomonadati</taxon>
        <taxon>Bacteroidota</taxon>
        <taxon>Cytophagia</taxon>
        <taxon>Cytophagales</taxon>
        <taxon>Cytophagaceae</taxon>
        <taxon>Spirosoma</taxon>
    </lineage>
</organism>
<keyword evidence="1" id="KW-0472">Membrane</keyword>
<dbReference type="GO" id="GO:0005886">
    <property type="term" value="C:plasma membrane"/>
    <property type="evidence" value="ECO:0007669"/>
    <property type="project" value="UniProtKB-SubCell"/>
</dbReference>
<evidence type="ECO:0000256" key="1">
    <source>
        <dbReference type="HAMAP-Rule" id="MF_02093"/>
    </source>
</evidence>
<feature type="transmembrane region" description="Helical" evidence="1">
    <location>
        <begin position="38"/>
        <end position="57"/>
    </location>
</feature>
<evidence type="ECO:0000313" key="2">
    <source>
        <dbReference type="EMBL" id="RYC69355.1"/>
    </source>
</evidence>
<feature type="transmembrane region" description="Helical" evidence="1">
    <location>
        <begin position="176"/>
        <end position="195"/>
    </location>
</feature>
<dbReference type="Proteomes" id="UP000290407">
    <property type="component" value="Unassembled WGS sequence"/>
</dbReference>
<keyword evidence="1" id="KW-0408">Iron</keyword>
<dbReference type="EC" id="1.13.11.63" evidence="1"/>
<keyword evidence="1" id="KW-0479">Metal-binding</keyword>
<dbReference type="EMBL" id="SBLB01000003">
    <property type="protein sequence ID" value="RYC69355.1"/>
    <property type="molecule type" value="Genomic_DNA"/>
</dbReference>
<dbReference type="GO" id="GO:0003834">
    <property type="term" value="F:beta-carotene 15,15'-dioxygenase activity"/>
    <property type="evidence" value="ECO:0007669"/>
    <property type="project" value="UniProtKB-EC"/>
</dbReference>
<feature type="transmembrane region" description="Helical" evidence="1">
    <location>
        <begin position="207"/>
        <end position="228"/>
    </location>
</feature>
<sequence length="316" mass="34801">MLTYPLTGAAYRPANLLIGLSLGLTGWQLMSGGIPLPAQWLIFTGLLFGAGIPHGALDHLVSRQTAQRLGKPFSWVRFIAGYVLMMTAYGLLWALFPSFSLALFLVGSAWHFGETDIERVPASILWTLTRLVAGVLVISFILLAHAEEVTPILARITRYDTLTASIWQTAVSHTHLLLIGTVLLVSGLLGLSIWVNPVAVDWLRLTQLVIILAVGSCLPLLLSFGLYFGGWHALSSFQAIGDYLKPAGPARSTSQRIWLRAVPFTALSLAGLLLFFGWWHLSTRLWDPLPLLFIFLSVITLPHLFALHGMRTQLDR</sequence>
<comment type="subcellular location">
    <subcellularLocation>
        <location evidence="1">Cell membrane</location>
        <topology evidence="1">Multi-pass membrane protein</topology>
    </subcellularLocation>
</comment>
<proteinExistence type="inferred from homology"/>
<dbReference type="NCBIfam" id="TIGR03753">
    <property type="entry name" value="blh_monoox"/>
    <property type="match status" value="1"/>
</dbReference>
<gene>
    <name evidence="2" type="ORF">EQG79_12135</name>
</gene>
<protein>
    <recommendedName>
        <fullName evidence="1">Probable beta-carotene 15,15'-dioxygenase</fullName>
        <ecNumber evidence="1">1.13.11.63</ecNumber>
    </recommendedName>
</protein>
<feature type="transmembrane region" description="Helical" evidence="1">
    <location>
        <begin position="124"/>
        <end position="146"/>
    </location>
</feature>
<keyword evidence="3" id="KW-1185">Reference proteome</keyword>
<comment type="caution">
    <text evidence="1">Lacks conserved residue(s) required for the propagation of feature annotation.</text>
</comment>
<comment type="cofactor">
    <cofactor evidence="1">
        <name>Fe(2+)</name>
        <dbReference type="ChEBI" id="CHEBI:29033"/>
    </cofactor>
</comment>
<reference evidence="2 3" key="1">
    <citation type="submission" date="2019-01" db="EMBL/GenBank/DDBJ databases">
        <title>Spirosoma flava sp. nov., a propanil-degrading bacterium isolated from herbicide-contaminated soil.</title>
        <authorList>
            <person name="Zhang L."/>
            <person name="Jiang J.-D."/>
        </authorList>
    </citation>
    <scope>NUCLEOTIDE SEQUENCE [LARGE SCALE GENOMIC DNA]</scope>
    <source>
        <strain evidence="2 3">TY50</strain>
    </source>
</reference>
<feature type="transmembrane region" description="Helical" evidence="1">
    <location>
        <begin position="78"/>
        <end position="104"/>
    </location>
</feature>
<dbReference type="Pfam" id="PF15461">
    <property type="entry name" value="BCD"/>
    <property type="match status" value="1"/>
</dbReference>
<keyword evidence="1" id="KW-0812">Transmembrane</keyword>
<comment type="catalytic activity">
    <reaction evidence="1">
        <text>all-trans-beta-carotene + O2 = 2 all-trans-retinal</text>
        <dbReference type="Rhea" id="RHEA:32887"/>
        <dbReference type="ChEBI" id="CHEBI:15379"/>
        <dbReference type="ChEBI" id="CHEBI:17579"/>
        <dbReference type="ChEBI" id="CHEBI:17898"/>
        <dbReference type="EC" id="1.13.11.63"/>
    </reaction>
</comment>